<feature type="signal peptide" evidence="2">
    <location>
        <begin position="1"/>
        <end position="21"/>
    </location>
</feature>
<dbReference type="EMBL" id="JH597777">
    <property type="status" value="NOT_ANNOTATED_CDS"/>
    <property type="molecule type" value="Genomic_DNA"/>
</dbReference>
<keyword evidence="4" id="KW-1185">Reference proteome</keyword>
<proteinExistence type="predicted"/>
<accession>M4B2H0</accession>
<dbReference type="EnsemblProtists" id="HpaT800468">
    <property type="protein sequence ID" value="HpaP800468"/>
    <property type="gene ID" value="HpaG800468"/>
</dbReference>
<protein>
    <recommendedName>
        <fullName evidence="5">RxLR effector candidate protein</fullName>
    </recommendedName>
</protein>
<dbReference type="VEuPathDB" id="FungiDB:HpaG800468"/>
<feature type="chain" id="PRO_5004048555" description="RxLR effector candidate protein" evidence="2">
    <location>
        <begin position="22"/>
        <end position="67"/>
    </location>
</feature>
<reference evidence="3" key="2">
    <citation type="submission" date="2015-06" db="UniProtKB">
        <authorList>
            <consortium name="EnsemblProtists"/>
        </authorList>
    </citation>
    <scope>IDENTIFICATION</scope>
    <source>
        <strain evidence="3">Emoy2</strain>
    </source>
</reference>
<dbReference type="Proteomes" id="UP000011713">
    <property type="component" value="Unassembled WGS sequence"/>
</dbReference>
<feature type="compositionally biased region" description="Polar residues" evidence="1">
    <location>
        <begin position="46"/>
        <end position="67"/>
    </location>
</feature>
<evidence type="ECO:0000256" key="2">
    <source>
        <dbReference type="SAM" id="SignalP"/>
    </source>
</evidence>
<name>M4B2H0_HYAAE</name>
<reference evidence="4" key="1">
    <citation type="journal article" date="2010" name="Science">
        <title>Signatures of adaptation to obligate biotrophy in the Hyaloperonospora arabidopsidis genome.</title>
        <authorList>
            <person name="Baxter L."/>
            <person name="Tripathy S."/>
            <person name="Ishaque N."/>
            <person name="Boot N."/>
            <person name="Cabral A."/>
            <person name="Kemen E."/>
            <person name="Thines M."/>
            <person name="Ah-Fong A."/>
            <person name="Anderson R."/>
            <person name="Badejoko W."/>
            <person name="Bittner-Eddy P."/>
            <person name="Boore J.L."/>
            <person name="Chibucos M.C."/>
            <person name="Coates M."/>
            <person name="Dehal P."/>
            <person name="Delehaunty K."/>
            <person name="Dong S."/>
            <person name="Downton P."/>
            <person name="Dumas B."/>
            <person name="Fabro G."/>
            <person name="Fronick C."/>
            <person name="Fuerstenberg S.I."/>
            <person name="Fulton L."/>
            <person name="Gaulin E."/>
            <person name="Govers F."/>
            <person name="Hughes L."/>
            <person name="Humphray S."/>
            <person name="Jiang R.H."/>
            <person name="Judelson H."/>
            <person name="Kamoun S."/>
            <person name="Kyung K."/>
            <person name="Meijer H."/>
            <person name="Minx P."/>
            <person name="Morris P."/>
            <person name="Nelson J."/>
            <person name="Phuntumart V."/>
            <person name="Qutob D."/>
            <person name="Rehmany A."/>
            <person name="Rougon-Cardoso A."/>
            <person name="Ryden P."/>
            <person name="Torto-Alalibo T."/>
            <person name="Studholme D."/>
            <person name="Wang Y."/>
            <person name="Win J."/>
            <person name="Wood J."/>
            <person name="Clifton S.W."/>
            <person name="Rogers J."/>
            <person name="Van den Ackerveken G."/>
            <person name="Jones J.D."/>
            <person name="McDowell J.M."/>
            <person name="Beynon J."/>
            <person name="Tyler B.M."/>
        </authorList>
    </citation>
    <scope>NUCLEOTIDE SEQUENCE [LARGE SCALE GENOMIC DNA]</scope>
    <source>
        <strain evidence="4">Emoy2</strain>
    </source>
</reference>
<evidence type="ECO:0000313" key="4">
    <source>
        <dbReference type="Proteomes" id="UP000011713"/>
    </source>
</evidence>
<dbReference type="InParanoid" id="M4B2H0"/>
<evidence type="ECO:0008006" key="5">
    <source>
        <dbReference type="Google" id="ProtNLM"/>
    </source>
</evidence>
<keyword evidence="2" id="KW-0732">Signal</keyword>
<dbReference type="HOGENOM" id="CLU_2817908_0_0_1"/>
<dbReference type="AlphaFoldDB" id="M4B2H0"/>
<organism evidence="3 4">
    <name type="scientific">Hyaloperonospora arabidopsidis (strain Emoy2)</name>
    <name type="common">Downy mildew agent</name>
    <name type="synonym">Peronospora arabidopsidis</name>
    <dbReference type="NCBI Taxonomy" id="559515"/>
    <lineage>
        <taxon>Eukaryota</taxon>
        <taxon>Sar</taxon>
        <taxon>Stramenopiles</taxon>
        <taxon>Oomycota</taxon>
        <taxon>Peronosporomycetes</taxon>
        <taxon>Peronosporales</taxon>
        <taxon>Peronosporaceae</taxon>
        <taxon>Hyaloperonospora</taxon>
    </lineage>
</organism>
<feature type="region of interest" description="Disordered" evidence="1">
    <location>
        <begin position="23"/>
        <end position="67"/>
    </location>
</feature>
<evidence type="ECO:0000313" key="3">
    <source>
        <dbReference type="EnsemblProtists" id="HpaP800468"/>
    </source>
</evidence>
<sequence length="67" mass="7099">MHKLCLVLTASSTLLCERAEAVNDENQADVTAHDPVTVSHLDDTTSDSQRLLRSHSSPVGTTASGAH</sequence>
<evidence type="ECO:0000256" key="1">
    <source>
        <dbReference type="SAM" id="MobiDB-lite"/>
    </source>
</evidence>